<dbReference type="InterPro" id="IPR018146">
    <property type="entry name" value="Glyoxalase_1_CS"/>
</dbReference>
<evidence type="ECO:0000313" key="4">
    <source>
        <dbReference type="Proteomes" id="UP001597187"/>
    </source>
</evidence>
<keyword evidence="4" id="KW-1185">Reference proteome</keyword>
<proteinExistence type="predicted"/>
<dbReference type="GO" id="GO:0046872">
    <property type="term" value="F:metal ion binding"/>
    <property type="evidence" value="ECO:0007669"/>
    <property type="project" value="UniProtKB-KW"/>
</dbReference>
<dbReference type="InterPro" id="IPR029068">
    <property type="entry name" value="Glyas_Bleomycin-R_OHBP_Dase"/>
</dbReference>
<accession>A0ABD6AWA9</accession>
<gene>
    <name evidence="3" type="ORF">ACFSBT_09810</name>
</gene>
<dbReference type="Gene3D" id="3.10.180.10">
    <property type="entry name" value="2,3-Dihydroxybiphenyl 1,2-Dioxygenase, domain 1"/>
    <property type="match status" value="2"/>
</dbReference>
<dbReference type="PANTHER" id="PTHR43279:SF1">
    <property type="entry name" value="CATECHOL-2,3-DIOXYGENASE"/>
    <property type="match status" value="1"/>
</dbReference>
<dbReference type="PANTHER" id="PTHR43279">
    <property type="entry name" value="CATECHOL-2,3-DIOXYGENASE"/>
    <property type="match status" value="1"/>
</dbReference>
<feature type="domain" description="VOC" evidence="2">
    <location>
        <begin position="168"/>
        <end position="279"/>
    </location>
</feature>
<dbReference type="InterPro" id="IPR037523">
    <property type="entry name" value="VOC_core"/>
</dbReference>
<comment type="caution">
    <text evidence="3">The sequence shown here is derived from an EMBL/GenBank/DDBJ whole genome shotgun (WGS) entry which is preliminary data.</text>
</comment>
<evidence type="ECO:0000259" key="2">
    <source>
        <dbReference type="PROSITE" id="PS51819"/>
    </source>
</evidence>
<dbReference type="PROSITE" id="PS00934">
    <property type="entry name" value="GLYOXALASE_I_1"/>
    <property type="match status" value="1"/>
</dbReference>
<reference evidence="3 4" key="1">
    <citation type="journal article" date="2019" name="Int. J. Syst. Evol. Microbiol.">
        <title>The Global Catalogue of Microorganisms (GCM) 10K type strain sequencing project: providing services to taxonomists for standard genome sequencing and annotation.</title>
        <authorList>
            <consortium name="The Broad Institute Genomics Platform"/>
            <consortium name="The Broad Institute Genome Sequencing Center for Infectious Disease"/>
            <person name="Wu L."/>
            <person name="Ma J."/>
        </authorList>
    </citation>
    <scope>NUCLEOTIDE SEQUENCE [LARGE SCALE GENOMIC DNA]</scope>
    <source>
        <strain evidence="3 4">CGMCC 1.12563</strain>
    </source>
</reference>
<evidence type="ECO:0000256" key="1">
    <source>
        <dbReference type="ARBA" id="ARBA00022723"/>
    </source>
</evidence>
<protein>
    <submittedName>
        <fullName evidence="3">VOC family protein</fullName>
    </submittedName>
</protein>
<dbReference type="RefSeq" id="WP_250873551.1">
    <property type="nucleotide sequence ID" value="NZ_JALXFV010000005.1"/>
</dbReference>
<dbReference type="SUPFAM" id="SSF54593">
    <property type="entry name" value="Glyoxalase/Bleomycin resistance protein/Dihydroxybiphenyl dioxygenase"/>
    <property type="match status" value="2"/>
</dbReference>
<feature type="domain" description="VOC" evidence="2">
    <location>
        <begin position="11"/>
        <end position="126"/>
    </location>
</feature>
<organism evidence="3 4">
    <name type="scientific">Halomarina rubra</name>
    <dbReference type="NCBI Taxonomy" id="2071873"/>
    <lineage>
        <taxon>Archaea</taxon>
        <taxon>Methanobacteriati</taxon>
        <taxon>Methanobacteriota</taxon>
        <taxon>Stenosarchaea group</taxon>
        <taxon>Halobacteria</taxon>
        <taxon>Halobacteriales</taxon>
        <taxon>Natronomonadaceae</taxon>
        <taxon>Halomarina</taxon>
    </lineage>
</organism>
<name>A0ABD6AWA9_9EURY</name>
<dbReference type="EMBL" id="JBHUDC010000005">
    <property type="protein sequence ID" value="MFD1513573.1"/>
    <property type="molecule type" value="Genomic_DNA"/>
</dbReference>
<dbReference type="Proteomes" id="UP001597187">
    <property type="component" value="Unassembled WGS sequence"/>
</dbReference>
<dbReference type="PROSITE" id="PS51819">
    <property type="entry name" value="VOC"/>
    <property type="match status" value="2"/>
</dbReference>
<evidence type="ECO:0000313" key="3">
    <source>
        <dbReference type="EMBL" id="MFD1513573.1"/>
    </source>
</evidence>
<dbReference type="InterPro" id="IPR004360">
    <property type="entry name" value="Glyas_Fos-R_dOase_dom"/>
</dbReference>
<dbReference type="Pfam" id="PF00903">
    <property type="entry name" value="Glyoxalase"/>
    <property type="match status" value="2"/>
</dbReference>
<dbReference type="AlphaFoldDB" id="A0ABD6AWA9"/>
<keyword evidence="1" id="KW-0479">Metal-binding</keyword>
<sequence>MHDTALPPESRIGRVALRVGDLDRVAAFYESVVGLDRLDATDERATLGVEETPLLELHAHEGLPERTPAETGLFHTAFLFPDRAALGDALARVDDAWRLTGASDHRVSEALYLRDPEGNGVELYRDRPREEWPVADGRVQMDTLPLDLDALREDAAGDSTAGAPAETTVGHVHLEVSSTPDSRSFYVDGLGMALRQDWSGAAFVAAGDYHHHVGLNTWNGRTTPGTGLGLDWFEVLVPDEAALEGVAERLVDRDVAVEWTDDGVTFADPDGIALRVRVE</sequence>